<dbReference type="EMBL" id="CAJNOJ010000041">
    <property type="protein sequence ID" value="CAF0932333.1"/>
    <property type="molecule type" value="Genomic_DNA"/>
</dbReference>
<keyword evidence="1 2" id="KW-0539">Nucleus</keyword>
<dbReference type="GO" id="GO:0005634">
    <property type="term" value="C:nucleus"/>
    <property type="evidence" value="ECO:0007669"/>
    <property type="project" value="UniProtKB-SubCell"/>
</dbReference>
<feature type="DNA-binding region" description="Homeobox" evidence="1">
    <location>
        <begin position="95"/>
        <end position="154"/>
    </location>
</feature>
<dbReference type="CDD" id="cd00086">
    <property type="entry name" value="homeodomain"/>
    <property type="match status" value="1"/>
</dbReference>
<sequence length="163" mass="19075">MNNRYFPSSSLSPSNEFFPSYNYSFDYVSPSPATYYTSSFVPTTCPYHSPQMYYSNPAIPSMNISPMPFTYQQTPPSTIQVYSPPPQTRPIDRTPLRRHQCFKKNDIQILHQVYLRDSHPASDVLRQLAEQLNVSIDKVRQWFKNRRHSDKQKRREIQSSTSA</sequence>
<dbReference type="InterPro" id="IPR001356">
    <property type="entry name" value="HD"/>
</dbReference>
<evidence type="ECO:0000256" key="1">
    <source>
        <dbReference type="PROSITE-ProRule" id="PRU00108"/>
    </source>
</evidence>
<evidence type="ECO:0000259" key="3">
    <source>
        <dbReference type="PROSITE" id="PS50071"/>
    </source>
</evidence>
<name>A0A815BM83_ADIRI</name>
<accession>A0A815BM83</accession>
<dbReference type="SMART" id="SM00389">
    <property type="entry name" value="HOX"/>
    <property type="match status" value="1"/>
</dbReference>
<comment type="subcellular location">
    <subcellularLocation>
        <location evidence="1 2">Nucleus</location>
    </subcellularLocation>
</comment>
<dbReference type="SUPFAM" id="SSF46689">
    <property type="entry name" value="Homeodomain-like"/>
    <property type="match status" value="1"/>
</dbReference>
<evidence type="ECO:0000313" key="6">
    <source>
        <dbReference type="Proteomes" id="UP000663828"/>
    </source>
</evidence>
<proteinExistence type="predicted"/>
<dbReference type="Pfam" id="PF00046">
    <property type="entry name" value="Homeodomain"/>
    <property type="match status" value="1"/>
</dbReference>
<keyword evidence="6" id="KW-1185">Reference proteome</keyword>
<organism evidence="5 6">
    <name type="scientific">Adineta ricciae</name>
    <name type="common">Rotifer</name>
    <dbReference type="NCBI Taxonomy" id="249248"/>
    <lineage>
        <taxon>Eukaryota</taxon>
        <taxon>Metazoa</taxon>
        <taxon>Spiralia</taxon>
        <taxon>Gnathifera</taxon>
        <taxon>Rotifera</taxon>
        <taxon>Eurotatoria</taxon>
        <taxon>Bdelloidea</taxon>
        <taxon>Adinetida</taxon>
        <taxon>Adinetidae</taxon>
        <taxon>Adineta</taxon>
    </lineage>
</organism>
<feature type="domain" description="Homeobox" evidence="3">
    <location>
        <begin position="93"/>
        <end position="153"/>
    </location>
</feature>
<reference evidence="5" key="1">
    <citation type="submission" date="2021-02" db="EMBL/GenBank/DDBJ databases">
        <authorList>
            <person name="Nowell W R."/>
        </authorList>
    </citation>
    <scope>NUCLEOTIDE SEQUENCE</scope>
</reference>
<comment type="caution">
    <text evidence="5">The sequence shown here is derived from an EMBL/GenBank/DDBJ whole genome shotgun (WGS) entry which is preliminary data.</text>
</comment>
<dbReference type="Proteomes" id="UP000663828">
    <property type="component" value="Unassembled WGS sequence"/>
</dbReference>
<keyword evidence="1 2" id="KW-0238">DNA-binding</keyword>
<dbReference type="InterPro" id="IPR009057">
    <property type="entry name" value="Homeodomain-like_sf"/>
</dbReference>
<dbReference type="Gene3D" id="1.10.10.60">
    <property type="entry name" value="Homeodomain-like"/>
    <property type="match status" value="1"/>
</dbReference>
<evidence type="ECO:0000256" key="2">
    <source>
        <dbReference type="RuleBase" id="RU000682"/>
    </source>
</evidence>
<dbReference type="EMBL" id="CAJNOR010002274">
    <property type="protein sequence ID" value="CAF1271601.1"/>
    <property type="molecule type" value="Genomic_DNA"/>
</dbReference>
<dbReference type="AlphaFoldDB" id="A0A815BM83"/>
<evidence type="ECO:0000313" key="5">
    <source>
        <dbReference type="EMBL" id="CAF1271601.1"/>
    </source>
</evidence>
<dbReference type="PROSITE" id="PS50071">
    <property type="entry name" value="HOMEOBOX_2"/>
    <property type="match status" value="1"/>
</dbReference>
<dbReference type="Proteomes" id="UP000663852">
    <property type="component" value="Unassembled WGS sequence"/>
</dbReference>
<dbReference type="OrthoDB" id="6159439at2759"/>
<protein>
    <recommendedName>
        <fullName evidence="3">Homeobox domain-containing protein</fullName>
    </recommendedName>
</protein>
<keyword evidence="1 2" id="KW-0371">Homeobox</keyword>
<evidence type="ECO:0000313" key="4">
    <source>
        <dbReference type="EMBL" id="CAF0932333.1"/>
    </source>
</evidence>
<gene>
    <name evidence="4" type="ORF">EDS130_LOCUS11361</name>
    <name evidence="5" type="ORF">XAT740_LOCUS27326</name>
</gene>
<dbReference type="GO" id="GO:0003677">
    <property type="term" value="F:DNA binding"/>
    <property type="evidence" value="ECO:0007669"/>
    <property type="project" value="UniProtKB-UniRule"/>
</dbReference>